<reference evidence="1 2" key="2">
    <citation type="journal article" date="2023" name="ChemBioChem">
        <title>Acyltransferase Domain Exchange between Two Independent Type I Polyketide Synthases in the Same Producer Strain of Macrolide Antibiotics.</title>
        <authorList>
            <person name="Kudo F."/>
            <person name="Kishikawa K."/>
            <person name="Tsuboi K."/>
            <person name="Kido T."/>
            <person name="Usui T."/>
            <person name="Hashimoto J."/>
            <person name="Shin-Ya K."/>
            <person name="Miyanaga A."/>
            <person name="Eguchi T."/>
        </authorList>
    </citation>
    <scope>NUCLEOTIDE SEQUENCE [LARGE SCALE GENOMIC DNA]</scope>
    <source>
        <strain evidence="1 2">A-8890</strain>
    </source>
</reference>
<evidence type="ECO:0000313" key="1">
    <source>
        <dbReference type="EMBL" id="BBC30198.1"/>
    </source>
</evidence>
<protein>
    <recommendedName>
        <fullName evidence="3">CBS domain-containing protein</fullName>
    </recommendedName>
</protein>
<gene>
    <name evidence="1" type="ORF">SGFS_014920</name>
</gene>
<proteinExistence type="predicted"/>
<dbReference type="EMBL" id="AP018448">
    <property type="protein sequence ID" value="BBC30198.1"/>
    <property type="molecule type" value="Genomic_DNA"/>
</dbReference>
<name>A0ABM7F324_9ACTN</name>
<keyword evidence="2" id="KW-1185">Reference proteome</keyword>
<evidence type="ECO:0008006" key="3">
    <source>
        <dbReference type="Google" id="ProtNLM"/>
    </source>
</evidence>
<dbReference type="Proteomes" id="UP001321542">
    <property type="component" value="Chromosome"/>
</dbReference>
<sequence length="180" mass="19036">MADVTISSILERCVDVVSGHGDAEIQLALKPSDCRFALVHGQEAGHGVEIRGIVGRSPDGTLSRLGPVVTIDAEPDVLEPDTLLELALAVTHSGAVGALVLSDSGPVGVVARDALIQAIPLELLTANRERQGTPDIPSLRYQCTQCDPPTIRLLRAVQPDDQPPRCVGNFFHGPMERAAP</sequence>
<reference evidence="1 2" key="1">
    <citation type="journal article" date="2010" name="ChemBioChem">
        <title>Cloning and characterization of the biosynthetic gene cluster of 16-membered macrolide antibiotic FD-891: involvement of a dual functional cytochrome P450 monooxygenase catalyzing epoxidation and hydroxylation.</title>
        <authorList>
            <person name="Kudo F."/>
            <person name="Motegi A."/>
            <person name="Mizoue K."/>
            <person name="Eguchi T."/>
        </authorList>
    </citation>
    <scope>NUCLEOTIDE SEQUENCE [LARGE SCALE GENOMIC DNA]</scope>
    <source>
        <strain evidence="1 2">A-8890</strain>
    </source>
</reference>
<organism evidence="1 2">
    <name type="scientific">Streptomyces graminofaciens</name>
    <dbReference type="NCBI Taxonomy" id="68212"/>
    <lineage>
        <taxon>Bacteria</taxon>
        <taxon>Bacillati</taxon>
        <taxon>Actinomycetota</taxon>
        <taxon>Actinomycetes</taxon>
        <taxon>Kitasatosporales</taxon>
        <taxon>Streptomycetaceae</taxon>
        <taxon>Streptomyces</taxon>
    </lineage>
</organism>
<dbReference type="RefSeq" id="WP_286248600.1">
    <property type="nucleotide sequence ID" value="NZ_AP018448.1"/>
</dbReference>
<accession>A0ABM7F324</accession>
<evidence type="ECO:0000313" key="2">
    <source>
        <dbReference type="Proteomes" id="UP001321542"/>
    </source>
</evidence>